<accession>A0A6J6JNQ0</accession>
<evidence type="ECO:0000259" key="1">
    <source>
        <dbReference type="Pfam" id="PF00437"/>
    </source>
</evidence>
<gene>
    <name evidence="2" type="ORF">UFOPK2131_00722</name>
</gene>
<protein>
    <submittedName>
        <fullName evidence="2">Unannotated protein</fullName>
    </submittedName>
</protein>
<dbReference type="AlphaFoldDB" id="A0A6J6JNQ0"/>
<dbReference type="Gene3D" id="3.40.50.300">
    <property type="entry name" value="P-loop containing nucleotide triphosphate hydrolases"/>
    <property type="match status" value="1"/>
</dbReference>
<proteinExistence type="predicted"/>
<sequence length="101" mass="10560">MVGEVRQAESFDLLIALNSGLPGLCTIHSNSAQDAISKLCTLPLLAGANITSEFVNPTVGSCIDLVIHCRMLPTGKRVVEEIATASFNSTTSAIDVVSVSK</sequence>
<dbReference type="InterPro" id="IPR027417">
    <property type="entry name" value="P-loop_NTPase"/>
</dbReference>
<dbReference type="Pfam" id="PF00437">
    <property type="entry name" value="T2SSE"/>
    <property type="match status" value="1"/>
</dbReference>
<dbReference type="InterPro" id="IPR001482">
    <property type="entry name" value="T2SS/T4SS_dom"/>
</dbReference>
<feature type="domain" description="Bacterial type II secretion system protein E" evidence="1">
    <location>
        <begin position="1"/>
        <end position="70"/>
    </location>
</feature>
<dbReference type="EMBL" id="CAEZVT010000088">
    <property type="protein sequence ID" value="CAB4638118.1"/>
    <property type="molecule type" value="Genomic_DNA"/>
</dbReference>
<name>A0A6J6JNQ0_9ZZZZ</name>
<dbReference type="SUPFAM" id="SSF52540">
    <property type="entry name" value="P-loop containing nucleoside triphosphate hydrolases"/>
    <property type="match status" value="1"/>
</dbReference>
<reference evidence="2" key="1">
    <citation type="submission" date="2020-05" db="EMBL/GenBank/DDBJ databases">
        <authorList>
            <person name="Chiriac C."/>
            <person name="Salcher M."/>
            <person name="Ghai R."/>
            <person name="Kavagutti S V."/>
        </authorList>
    </citation>
    <scope>NUCLEOTIDE SEQUENCE</scope>
</reference>
<evidence type="ECO:0000313" key="2">
    <source>
        <dbReference type="EMBL" id="CAB4638118.1"/>
    </source>
</evidence>
<organism evidence="2">
    <name type="scientific">freshwater metagenome</name>
    <dbReference type="NCBI Taxonomy" id="449393"/>
    <lineage>
        <taxon>unclassified sequences</taxon>
        <taxon>metagenomes</taxon>
        <taxon>ecological metagenomes</taxon>
    </lineage>
</organism>